<evidence type="ECO:0000313" key="2">
    <source>
        <dbReference type="Proteomes" id="UP000190637"/>
    </source>
</evidence>
<organism evidence="1 2">
    <name type="scientific">Marinactinospora thermotolerans DSM 45154</name>
    <dbReference type="NCBI Taxonomy" id="1122192"/>
    <lineage>
        <taxon>Bacteria</taxon>
        <taxon>Bacillati</taxon>
        <taxon>Actinomycetota</taxon>
        <taxon>Actinomycetes</taxon>
        <taxon>Streptosporangiales</taxon>
        <taxon>Nocardiopsidaceae</taxon>
        <taxon>Marinactinospora</taxon>
    </lineage>
</organism>
<dbReference type="Proteomes" id="UP000190637">
    <property type="component" value="Unassembled WGS sequence"/>
</dbReference>
<evidence type="ECO:0000313" key="1">
    <source>
        <dbReference type="EMBL" id="SJZ38422.1"/>
    </source>
</evidence>
<dbReference type="OrthoDB" id="6161020at2"/>
<sequence>MAQAEFITVQKALSGIDYPAAKKDLQEHAKRHKADQHVLDVLGRIPDQRYGGPDEVSKAVAEAARGKG</sequence>
<dbReference type="AlphaFoldDB" id="A0A1T4K7M2"/>
<accession>A0A1T4K7M2</accession>
<proteinExistence type="predicted"/>
<evidence type="ECO:0008006" key="3">
    <source>
        <dbReference type="Google" id="ProtNLM"/>
    </source>
</evidence>
<reference evidence="1 2" key="1">
    <citation type="submission" date="2017-02" db="EMBL/GenBank/DDBJ databases">
        <authorList>
            <person name="Peterson S.W."/>
        </authorList>
    </citation>
    <scope>NUCLEOTIDE SEQUENCE [LARGE SCALE GENOMIC DNA]</scope>
    <source>
        <strain evidence="1 2">DSM 45154</strain>
    </source>
</reference>
<dbReference type="Pfam" id="PF11387">
    <property type="entry name" value="DUF2795"/>
    <property type="match status" value="1"/>
</dbReference>
<dbReference type="STRING" id="1122192.SAMN02745673_00214"/>
<protein>
    <recommendedName>
        <fullName evidence="3">DUF2795 domain-containing protein</fullName>
    </recommendedName>
</protein>
<name>A0A1T4K7M2_9ACTN</name>
<dbReference type="InterPro" id="IPR021527">
    <property type="entry name" value="DUF2795"/>
</dbReference>
<keyword evidence="2" id="KW-1185">Reference proteome</keyword>
<dbReference type="RefSeq" id="WP_078759654.1">
    <property type="nucleotide sequence ID" value="NZ_FUWS01000001.1"/>
</dbReference>
<dbReference type="EMBL" id="FUWS01000001">
    <property type="protein sequence ID" value="SJZ38422.1"/>
    <property type="molecule type" value="Genomic_DNA"/>
</dbReference>
<gene>
    <name evidence="1" type="ORF">SAMN02745673_00214</name>
</gene>